<protein>
    <submittedName>
        <fullName evidence="7">OmpA family protein</fullName>
    </submittedName>
</protein>
<dbReference type="PANTHER" id="PTHR30329:SF21">
    <property type="entry name" value="LIPOPROTEIN YIAD-RELATED"/>
    <property type="match status" value="1"/>
</dbReference>
<dbReference type="Proteomes" id="UP000714380">
    <property type="component" value="Unassembled WGS sequence"/>
</dbReference>
<dbReference type="PANTHER" id="PTHR30329">
    <property type="entry name" value="STATOR ELEMENT OF FLAGELLAR MOTOR COMPLEX"/>
    <property type="match status" value="1"/>
</dbReference>
<dbReference type="InterPro" id="IPR006665">
    <property type="entry name" value="OmpA-like"/>
</dbReference>
<comment type="caution">
    <text evidence="7">The sequence shown here is derived from an EMBL/GenBank/DDBJ whole genome shotgun (WGS) entry which is preliminary data.</text>
</comment>
<evidence type="ECO:0000256" key="3">
    <source>
        <dbReference type="ARBA" id="ARBA00023237"/>
    </source>
</evidence>
<dbReference type="EMBL" id="JAEDAH010000105">
    <property type="protein sequence ID" value="MCA6065400.1"/>
    <property type="molecule type" value="Genomic_DNA"/>
</dbReference>
<keyword evidence="2 4" id="KW-0472">Membrane</keyword>
<evidence type="ECO:0000313" key="8">
    <source>
        <dbReference type="Proteomes" id="UP000714380"/>
    </source>
</evidence>
<dbReference type="Gene3D" id="3.30.1330.60">
    <property type="entry name" value="OmpA-like domain"/>
    <property type="match status" value="1"/>
</dbReference>
<keyword evidence="8" id="KW-1185">Reference proteome</keyword>
<dbReference type="RefSeq" id="WP_225677298.1">
    <property type="nucleotide sequence ID" value="NZ_JAEDAH010000105.1"/>
</dbReference>
<keyword evidence="3" id="KW-0998">Cell outer membrane</keyword>
<dbReference type="InterPro" id="IPR006664">
    <property type="entry name" value="OMP_bac"/>
</dbReference>
<evidence type="ECO:0000313" key="7">
    <source>
        <dbReference type="EMBL" id="MCA6065400.1"/>
    </source>
</evidence>
<organism evidence="7 8">
    <name type="scientific">Thalassolituus marinus</name>
    <dbReference type="NCBI Taxonomy" id="671053"/>
    <lineage>
        <taxon>Bacteria</taxon>
        <taxon>Pseudomonadati</taxon>
        <taxon>Pseudomonadota</taxon>
        <taxon>Gammaproteobacteria</taxon>
        <taxon>Oceanospirillales</taxon>
        <taxon>Oceanospirillaceae</taxon>
        <taxon>Thalassolituus</taxon>
    </lineage>
</organism>
<feature type="domain" description="OmpA-like" evidence="6">
    <location>
        <begin position="39"/>
        <end position="153"/>
    </location>
</feature>
<feature type="chain" id="PRO_5046504830" evidence="5">
    <location>
        <begin position="18"/>
        <end position="153"/>
    </location>
</feature>
<evidence type="ECO:0000256" key="4">
    <source>
        <dbReference type="PROSITE-ProRule" id="PRU00473"/>
    </source>
</evidence>
<dbReference type="InterPro" id="IPR050330">
    <property type="entry name" value="Bact_OuterMem_StrucFunc"/>
</dbReference>
<dbReference type="PRINTS" id="PR01021">
    <property type="entry name" value="OMPADOMAIN"/>
</dbReference>
<dbReference type="PROSITE" id="PS01068">
    <property type="entry name" value="OMPA_1"/>
    <property type="match status" value="1"/>
</dbReference>
<dbReference type="InterPro" id="IPR006690">
    <property type="entry name" value="OMPA-like_CS"/>
</dbReference>
<reference evidence="7 8" key="1">
    <citation type="submission" date="2020-12" db="EMBL/GenBank/DDBJ databases">
        <title>Novel Thalassolituus-related marine hydrocarbonoclastic bacteria mediated algae-derived hydrocarbons mineralization in twilight zone of the northern South China Sea.</title>
        <authorList>
            <person name="Dong C."/>
        </authorList>
    </citation>
    <scope>NUCLEOTIDE SEQUENCE [LARGE SCALE GENOMIC DNA]</scope>
    <source>
        <strain evidence="7 8">IMCC1826</strain>
    </source>
</reference>
<comment type="subcellular location">
    <subcellularLocation>
        <location evidence="1">Cell outer membrane</location>
    </subcellularLocation>
</comment>
<evidence type="ECO:0000259" key="6">
    <source>
        <dbReference type="PROSITE" id="PS51123"/>
    </source>
</evidence>
<dbReference type="PROSITE" id="PS51257">
    <property type="entry name" value="PROKAR_LIPOPROTEIN"/>
    <property type="match status" value="1"/>
</dbReference>
<dbReference type="Pfam" id="PF00691">
    <property type="entry name" value="OmpA"/>
    <property type="match status" value="1"/>
</dbReference>
<keyword evidence="5" id="KW-0732">Signal</keyword>
<dbReference type="PROSITE" id="PS51123">
    <property type="entry name" value="OMPA_2"/>
    <property type="match status" value="1"/>
</dbReference>
<evidence type="ECO:0000256" key="1">
    <source>
        <dbReference type="ARBA" id="ARBA00004442"/>
    </source>
</evidence>
<feature type="signal peptide" evidence="5">
    <location>
        <begin position="1"/>
        <end position="17"/>
    </location>
</feature>
<evidence type="ECO:0000256" key="5">
    <source>
        <dbReference type="SAM" id="SignalP"/>
    </source>
</evidence>
<gene>
    <name evidence="7" type="ORF">I9W95_17520</name>
</gene>
<name>A0ABS7ZXR9_9GAMM</name>
<dbReference type="SUPFAM" id="SSF103088">
    <property type="entry name" value="OmpA-like"/>
    <property type="match status" value="1"/>
</dbReference>
<accession>A0ABS7ZXR9</accession>
<dbReference type="InterPro" id="IPR036737">
    <property type="entry name" value="OmpA-like_sf"/>
</dbReference>
<evidence type="ECO:0000256" key="2">
    <source>
        <dbReference type="ARBA" id="ARBA00023136"/>
    </source>
</evidence>
<dbReference type="CDD" id="cd07185">
    <property type="entry name" value="OmpA_C-like"/>
    <property type="match status" value="1"/>
</dbReference>
<proteinExistence type="predicted"/>
<sequence length="153" mass="16786">MYKWMISLILVSFSACAAGDPYDYLGLKKSRFQCVELVADGSVIEVVIPERFEFDYDDASLVGGCVVADLAYMMAQSSTRIKLWITGHADEPGSVAYNRGIGQRRADSLAEVLVSSGVDAERIVTVSEGESNPLIPTASKERKNRRLEITLSM</sequence>